<feature type="domain" description="Xylanolytic transcriptional activator regulatory" evidence="7">
    <location>
        <begin position="84"/>
        <end position="167"/>
    </location>
</feature>
<dbReference type="GO" id="GO:0008270">
    <property type="term" value="F:zinc ion binding"/>
    <property type="evidence" value="ECO:0007669"/>
    <property type="project" value="InterPro"/>
</dbReference>
<dbReference type="AlphaFoldDB" id="G3J5N7"/>
<dbReference type="Pfam" id="PF04082">
    <property type="entry name" value="Fungal_trans"/>
    <property type="match status" value="1"/>
</dbReference>
<dbReference type="OMA" id="GMINQSA"/>
<evidence type="ECO:0000256" key="3">
    <source>
        <dbReference type="ARBA" id="ARBA00023015"/>
    </source>
</evidence>
<dbReference type="eggNOG" id="ENOG502SR1H">
    <property type="taxonomic scope" value="Eukaryota"/>
</dbReference>
<evidence type="ECO:0000256" key="6">
    <source>
        <dbReference type="SAM" id="MobiDB-lite"/>
    </source>
</evidence>
<dbReference type="InterPro" id="IPR050815">
    <property type="entry name" value="TF_fung"/>
</dbReference>
<dbReference type="GeneID" id="18163582"/>
<comment type="subcellular location">
    <subcellularLocation>
        <location evidence="1">Nucleus</location>
    </subcellularLocation>
</comment>
<keyword evidence="4" id="KW-0804">Transcription</keyword>
<dbReference type="EMBL" id="JH126399">
    <property type="protein sequence ID" value="EGX96893.1"/>
    <property type="molecule type" value="Genomic_DNA"/>
</dbReference>
<reference evidence="8 9" key="1">
    <citation type="journal article" date="2011" name="Genome Biol.">
        <title>Genome sequence of the insect pathogenic fungus Cordyceps militaris, a valued traditional Chinese medicine.</title>
        <authorList>
            <person name="Zheng P."/>
            <person name="Xia Y."/>
            <person name="Xiao G."/>
            <person name="Xiong C."/>
            <person name="Hu X."/>
            <person name="Zhang S."/>
            <person name="Zheng H."/>
            <person name="Huang Y."/>
            <person name="Zhou Y."/>
            <person name="Wang S."/>
            <person name="Zhao G.P."/>
            <person name="Liu X."/>
            <person name="St Leger R.J."/>
            <person name="Wang C."/>
        </authorList>
    </citation>
    <scope>NUCLEOTIDE SEQUENCE [LARGE SCALE GENOMIC DNA]</scope>
    <source>
        <strain evidence="8 9">CM01</strain>
    </source>
</reference>
<evidence type="ECO:0000259" key="7">
    <source>
        <dbReference type="SMART" id="SM00906"/>
    </source>
</evidence>
<feature type="compositionally biased region" description="Gly residues" evidence="6">
    <location>
        <begin position="433"/>
        <end position="443"/>
    </location>
</feature>
<dbReference type="GO" id="GO:0006351">
    <property type="term" value="P:DNA-templated transcription"/>
    <property type="evidence" value="ECO:0007669"/>
    <property type="project" value="InterPro"/>
</dbReference>
<dbReference type="OrthoDB" id="3862662at2759"/>
<dbReference type="PANTHER" id="PTHR47338:SF10">
    <property type="entry name" value="TRANSCRIPTION FACTOR DOMAIN-CONTAINING PROTEIN-RELATED"/>
    <property type="match status" value="1"/>
</dbReference>
<dbReference type="GO" id="GO:0003677">
    <property type="term" value="F:DNA binding"/>
    <property type="evidence" value="ECO:0007669"/>
    <property type="project" value="InterPro"/>
</dbReference>
<accession>G3J5N7</accession>
<feature type="region of interest" description="Disordered" evidence="6">
    <location>
        <begin position="425"/>
        <end position="462"/>
    </location>
</feature>
<keyword evidence="2" id="KW-0479">Metal-binding</keyword>
<dbReference type="VEuPathDB" id="FungiDB:CCM_01551"/>
<name>G3J5N7_CORMM</name>
<dbReference type="PANTHER" id="PTHR47338">
    <property type="entry name" value="ZN(II)2CYS6 TRANSCRIPTION FACTOR (EUROFUNG)-RELATED"/>
    <property type="match status" value="1"/>
</dbReference>
<dbReference type="HOGENOM" id="CLU_007531_2_1_1"/>
<proteinExistence type="predicted"/>
<evidence type="ECO:0000256" key="4">
    <source>
        <dbReference type="ARBA" id="ARBA00023163"/>
    </source>
</evidence>
<dbReference type="InterPro" id="IPR007219">
    <property type="entry name" value="XnlR_reg_dom"/>
</dbReference>
<dbReference type="Proteomes" id="UP000001610">
    <property type="component" value="Unassembled WGS sequence"/>
</dbReference>
<keyword evidence="5" id="KW-0539">Nucleus</keyword>
<gene>
    <name evidence="8" type="ORF">CCM_01551</name>
</gene>
<evidence type="ECO:0000256" key="1">
    <source>
        <dbReference type="ARBA" id="ARBA00004123"/>
    </source>
</evidence>
<evidence type="ECO:0000313" key="8">
    <source>
        <dbReference type="EMBL" id="EGX96893.1"/>
    </source>
</evidence>
<keyword evidence="3" id="KW-0805">Transcription regulation</keyword>
<dbReference type="GO" id="GO:0000981">
    <property type="term" value="F:DNA-binding transcription factor activity, RNA polymerase II-specific"/>
    <property type="evidence" value="ECO:0007669"/>
    <property type="project" value="InterPro"/>
</dbReference>
<evidence type="ECO:0000313" key="9">
    <source>
        <dbReference type="Proteomes" id="UP000001610"/>
    </source>
</evidence>
<dbReference type="KEGG" id="cmt:CCM_01551"/>
<dbReference type="InParanoid" id="G3J5N7"/>
<protein>
    <submittedName>
        <fullName evidence="8">Fungal specific transcription factor, putative</fullName>
    </submittedName>
</protein>
<dbReference type="RefSeq" id="XP_006666770.1">
    <property type="nucleotide sequence ID" value="XM_006666707.1"/>
</dbReference>
<dbReference type="SMART" id="SM00906">
    <property type="entry name" value="Fungal_trans"/>
    <property type="match status" value="1"/>
</dbReference>
<keyword evidence="9" id="KW-1185">Reference proteome</keyword>
<dbReference type="CDD" id="cd12148">
    <property type="entry name" value="fungal_TF_MHR"/>
    <property type="match status" value="1"/>
</dbReference>
<evidence type="ECO:0000256" key="2">
    <source>
        <dbReference type="ARBA" id="ARBA00022723"/>
    </source>
</evidence>
<evidence type="ECO:0000256" key="5">
    <source>
        <dbReference type="ARBA" id="ARBA00023242"/>
    </source>
</evidence>
<dbReference type="GO" id="GO:0005634">
    <property type="term" value="C:nucleus"/>
    <property type="evidence" value="ECO:0007669"/>
    <property type="project" value="UniProtKB-SubCell"/>
</dbReference>
<organism evidence="8 9">
    <name type="scientific">Cordyceps militaris (strain CM01)</name>
    <name type="common">Caterpillar fungus</name>
    <dbReference type="NCBI Taxonomy" id="983644"/>
    <lineage>
        <taxon>Eukaryota</taxon>
        <taxon>Fungi</taxon>
        <taxon>Dikarya</taxon>
        <taxon>Ascomycota</taxon>
        <taxon>Pezizomycotina</taxon>
        <taxon>Sordariomycetes</taxon>
        <taxon>Hypocreomycetidae</taxon>
        <taxon>Hypocreales</taxon>
        <taxon>Cordycipitaceae</taxon>
        <taxon>Cordyceps</taxon>
    </lineage>
</organism>
<sequence>MHSIAEAEALVASIFSFSARFHAGEKDESLWNYFPAPSYFAKIASKRIEDALGPYDETPPPLWLLQASVLDTFYRLTRSVRSSSWRATGNLVRLGYDLGLHLVDVDGQRRDSQGNIDVEFWSAQEEQRRCWWAIWELDVYASTIRRLPLGMHWSQMYTLLPIHDSDWFENRYRPSCRLPKDAATRWETLLASGNTSPRAWFIAVSSLMHDAQQLAYTPETNQDLTGSQKAQQLAGISNCLSHTTTALPAGLRYLGETLDFRTKAAPSEASLRQHHADIFSIHMVTQLTRFMLTHQHVHAVSQTSPGVHGSPASHSQGEQAAADDAAWTNYMEASEAIVTLVRNSAPDSYKYLNPLVAHAALWFAATAQSTYLGRSRYSKTLAASNYELLARFMEQCVGFWGSAEILRPHLGKSEATVLDNLMHTPEQQRDGSHGAGRAGGGGDAEMETPPMMNSDSAGHGAPGYADLVGMQVGGDGGLDGPQQVGTLSFLPILQERPLMSQLGSFEDLEYLFPYGVDNASGQGTDNPPPAV</sequence>